<sequence length="597" mass="68846">MKMQHNLSLNENTEKETDVRIDEDDSTKANDDMNKSKLTQPKTQQHIEYENKQDEPTTTMQRIQPSNVDRNTAKTSILNIQQGKPFQYQPQIGGGNSNINSNRDSDSYSNRVDYNQNQNLQNIQHNIHNDINKNRDIKHDEVYGSDVANDINKNKQQEQKKEQMNRSDLARNLQQDQQINRSDISRNLQQDQQMNKPIIDSVQQQPNRSTDIAGGSNRQDKLSQNEPKSKKFKNVQQNLEKLKPSPIDPQKHIIQPIHEPKNQTNIKQTHKLPMFENIPYKKQKVTSSVEIENTYQPTQQIESKTQNNQKPTTSIIGGIDRGDNEPISTTNNEHNNSSNEKLTTENKKNEQNIITNSNTDDITRVQSVNRNSNNFNKPPLPPQRINIDPNLNTPTVRTQYYNSADTNLIKNSEQLNNNTMQKNNIQSQELLRNQRNAIKGGIDEDQNPNITMLQQPQGGQTQPVFNMDTPPNPNDYKMNTDFQNAMNVYKSYQQNKNLNLEQPNGKPPQMYADDTTATNKYRYLYPTMIFIPLVVIILLIIASSAQLALKIFIVILLIFVLVIYYIQQYNPNVMKYFNKNKTNEYASKSKEPAINIP</sequence>
<dbReference type="GeneID" id="22921733"/>
<feature type="compositionally biased region" description="Polar residues" evidence="1">
    <location>
        <begin position="1"/>
        <end position="11"/>
    </location>
</feature>
<feature type="compositionally biased region" description="Basic and acidic residues" evidence="1">
    <location>
        <begin position="152"/>
        <end position="169"/>
    </location>
</feature>
<organism evidence="3 4">
    <name type="scientific">Tipula oleracea nudivirus</name>
    <dbReference type="NCBI Taxonomy" id="1546257"/>
    <lineage>
        <taxon>Viruses</taxon>
        <taxon>Viruses incertae sedis</taxon>
        <taxon>Naldaviricetes</taxon>
        <taxon>Lefavirales</taxon>
        <taxon>Nudiviridae</taxon>
        <taxon>Deltanudivirus</taxon>
        <taxon>Deltanudivirus tipoleraceae</taxon>
    </lineage>
</organism>
<feature type="region of interest" description="Disordered" evidence="1">
    <location>
        <begin position="143"/>
        <end position="235"/>
    </location>
</feature>
<feature type="compositionally biased region" description="Polar residues" evidence="1">
    <location>
        <begin position="298"/>
        <end position="315"/>
    </location>
</feature>
<dbReference type="Proteomes" id="UP000201058">
    <property type="component" value="Segment"/>
</dbReference>
<keyword evidence="4" id="KW-1185">Reference proteome</keyword>
<dbReference type="RefSeq" id="YP_009116666.1">
    <property type="nucleotide sequence ID" value="NC_026242.1"/>
</dbReference>
<evidence type="ECO:0000313" key="3">
    <source>
        <dbReference type="EMBL" id="AJD20079.1"/>
    </source>
</evidence>
<feature type="region of interest" description="Disordered" evidence="1">
    <location>
        <begin position="83"/>
        <end position="112"/>
    </location>
</feature>
<feature type="compositionally biased region" description="Basic and acidic residues" evidence="1">
    <location>
        <begin position="12"/>
        <end position="35"/>
    </location>
</feature>
<feature type="transmembrane region" description="Helical" evidence="2">
    <location>
        <begin position="547"/>
        <end position="566"/>
    </location>
</feature>
<feature type="region of interest" description="Disordered" evidence="1">
    <location>
        <begin position="298"/>
        <end position="390"/>
    </location>
</feature>
<keyword evidence="2" id="KW-0812">Transmembrane</keyword>
<name>A0A0B4VFK6_9VIRU</name>
<feature type="compositionally biased region" description="Polar residues" evidence="1">
    <location>
        <begin position="351"/>
        <end position="376"/>
    </location>
</feature>
<feature type="compositionally biased region" description="Polar residues" evidence="1">
    <location>
        <begin position="172"/>
        <end position="210"/>
    </location>
</feature>
<feature type="region of interest" description="Disordered" evidence="1">
    <location>
        <begin position="1"/>
        <end position="70"/>
    </location>
</feature>
<feature type="compositionally biased region" description="Low complexity" evidence="1">
    <location>
        <begin position="328"/>
        <end position="340"/>
    </location>
</feature>
<feature type="compositionally biased region" description="Low complexity" evidence="1">
    <location>
        <begin position="97"/>
        <end position="112"/>
    </location>
</feature>
<gene>
    <name evidence="3" type="ORF">TONV_019</name>
</gene>
<feature type="compositionally biased region" description="Basic and acidic residues" evidence="1">
    <location>
        <begin position="218"/>
        <end position="229"/>
    </location>
</feature>
<proteinExistence type="predicted"/>
<dbReference type="EMBL" id="KM610234">
    <property type="protein sequence ID" value="AJD20079.1"/>
    <property type="molecule type" value="Genomic_DNA"/>
</dbReference>
<feature type="compositionally biased region" description="Basic and acidic residues" evidence="1">
    <location>
        <begin position="45"/>
        <end position="55"/>
    </location>
</feature>
<feature type="transmembrane region" description="Helical" evidence="2">
    <location>
        <begin position="523"/>
        <end position="541"/>
    </location>
</feature>
<evidence type="ECO:0000256" key="2">
    <source>
        <dbReference type="SAM" id="Phobius"/>
    </source>
</evidence>
<keyword evidence="2" id="KW-0472">Membrane</keyword>
<reference evidence="3 4" key="1">
    <citation type="journal article" date="2015" name="J. Virol.">
        <title>The genome of the nucleopolyhedrosis-causing virus from Tipula oleracea sheds new light on the Nudiviridae family.</title>
        <authorList>
            <person name="Bezier A."/>
            <person name="Theze J."/>
            <person name="Gavory F."/>
            <person name="Gaillard J."/>
            <person name="Poulain J."/>
            <person name="Drezen J.M."/>
            <person name="Herniou E.A."/>
        </authorList>
    </citation>
    <scope>NUCLEOTIDE SEQUENCE [LARGE SCALE GENOMIC DNA]</scope>
    <source>
        <strain evidence="3">35</strain>
    </source>
</reference>
<accession>A0A0B4VFK6</accession>
<dbReference type="KEGG" id="vg:22921733"/>
<keyword evidence="2" id="KW-1133">Transmembrane helix</keyword>
<feature type="compositionally biased region" description="Polar residues" evidence="1">
    <location>
        <begin position="56"/>
        <end position="70"/>
    </location>
</feature>
<evidence type="ECO:0000313" key="4">
    <source>
        <dbReference type="Proteomes" id="UP000201058"/>
    </source>
</evidence>
<protein>
    <submittedName>
        <fullName evidence="3">Uncharacterized protein</fullName>
    </submittedName>
</protein>
<evidence type="ECO:0000256" key="1">
    <source>
        <dbReference type="SAM" id="MobiDB-lite"/>
    </source>
</evidence>